<feature type="non-terminal residue" evidence="2">
    <location>
        <position position="151"/>
    </location>
</feature>
<name>A0A9X9Q0K5_GULGU</name>
<sequence>MRPPASGSARAWRCACARWRRRTVRCGGSSAWRRGAPQPTATATTPRPTPWKRVPATARTSAPASWLATALSAGSSRSWRSVRQSTLLSSVPGITPAATSSPWSSLSCSTGGTPCISTSLLIPSRSRSWQRSSRPGWCLPCVWTSTMQMSS</sequence>
<organism evidence="2 3">
    <name type="scientific">Gulo gulo</name>
    <name type="common">Wolverine</name>
    <name type="synonym">Gluton</name>
    <dbReference type="NCBI Taxonomy" id="48420"/>
    <lineage>
        <taxon>Eukaryota</taxon>
        <taxon>Metazoa</taxon>
        <taxon>Chordata</taxon>
        <taxon>Craniata</taxon>
        <taxon>Vertebrata</taxon>
        <taxon>Euteleostomi</taxon>
        <taxon>Mammalia</taxon>
        <taxon>Eutheria</taxon>
        <taxon>Laurasiatheria</taxon>
        <taxon>Carnivora</taxon>
        <taxon>Caniformia</taxon>
        <taxon>Musteloidea</taxon>
        <taxon>Mustelidae</taxon>
        <taxon>Guloninae</taxon>
        <taxon>Gulo</taxon>
    </lineage>
</organism>
<evidence type="ECO:0000313" key="2">
    <source>
        <dbReference type="EMBL" id="VCW84677.1"/>
    </source>
</evidence>
<comment type="caution">
    <text evidence="2">The sequence shown here is derived from an EMBL/GenBank/DDBJ whole genome shotgun (WGS) entry which is preliminary data.</text>
</comment>
<dbReference type="Proteomes" id="UP000269945">
    <property type="component" value="Unassembled WGS sequence"/>
</dbReference>
<reference evidence="2 3" key="1">
    <citation type="submission" date="2018-10" db="EMBL/GenBank/DDBJ databases">
        <authorList>
            <person name="Ekblom R."/>
            <person name="Jareborg N."/>
        </authorList>
    </citation>
    <scope>NUCLEOTIDE SEQUENCE [LARGE SCALE GENOMIC DNA]</scope>
    <source>
        <tissue evidence="2">Muscle</tissue>
    </source>
</reference>
<evidence type="ECO:0000313" key="3">
    <source>
        <dbReference type="Proteomes" id="UP000269945"/>
    </source>
</evidence>
<protein>
    <submittedName>
        <fullName evidence="2">Uncharacterized protein</fullName>
    </submittedName>
</protein>
<feature type="region of interest" description="Disordered" evidence="1">
    <location>
        <begin position="28"/>
        <end position="54"/>
    </location>
</feature>
<evidence type="ECO:0000256" key="1">
    <source>
        <dbReference type="SAM" id="MobiDB-lite"/>
    </source>
</evidence>
<accession>A0A9X9Q0K5</accession>
<feature type="compositionally biased region" description="Low complexity" evidence="1">
    <location>
        <begin position="33"/>
        <end position="46"/>
    </location>
</feature>
<dbReference type="EMBL" id="CYRY02014872">
    <property type="protein sequence ID" value="VCW84677.1"/>
    <property type="molecule type" value="Genomic_DNA"/>
</dbReference>
<keyword evidence="3" id="KW-1185">Reference proteome</keyword>
<proteinExistence type="predicted"/>
<dbReference type="AlphaFoldDB" id="A0A9X9Q0K5"/>
<gene>
    <name evidence="2" type="ORF">BN2614_LOCUS1</name>
</gene>